<dbReference type="RefSeq" id="WP_300961999.1">
    <property type="nucleotide sequence ID" value="NZ_JAUHJR010000007.1"/>
</dbReference>
<evidence type="ECO:0000256" key="1">
    <source>
        <dbReference type="SAM" id="Phobius"/>
    </source>
</evidence>
<keyword evidence="1" id="KW-0472">Membrane</keyword>
<evidence type="ECO:0000313" key="2">
    <source>
        <dbReference type="EMBL" id="MDN4162857.1"/>
    </source>
</evidence>
<sequence length="111" mass="12117">MSEEVPVASAHEPVADGREPFGTAFKRRWANTPITRLNRFIGALFVGPLFIVLHVFMWRENGNGLYLALVLPLLVLPMLVVWAWTRVSTPGILGAIVLGLAAGPLPYVLGL</sequence>
<dbReference type="EMBL" id="JAUHJR010000007">
    <property type="protein sequence ID" value="MDN4162857.1"/>
    <property type="molecule type" value="Genomic_DNA"/>
</dbReference>
<comment type="caution">
    <text evidence="2">The sequence shown here is derived from an EMBL/GenBank/DDBJ whole genome shotgun (WGS) entry which is preliminary data.</text>
</comment>
<accession>A0ABT8EXJ9</accession>
<feature type="transmembrane region" description="Helical" evidence="1">
    <location>
        <begin position="91"/>
        <end position="109"/>
    </location>
</feature>
<evidence type="ECO:0000313" key="3">
    <source>
        <dbReference type="Proteomes" id="UP001168537"/>
    </source>
</evidence>
<keyword evidence="1" id="KW-1133">Transmembrane helix</keyword>
<keyword evidence="1" id="KW-0812">Transmembrane</keyword>
<name>A0ABT8EXJ9_9ACTN</name>
<dbReference type="Proteomes" id="UP001168537">
    <property type="component" value="Unassembled WGS sequence"/>
</dbReference>
<organism evidence="2 3">
    <name type="scientific">Nocardioides abyssi</name>
    <dbReference type="NCBI Taxonomy" id="3058370"/>
    <lineage>
        <taxon>Bacteria</taxon>
        <taxon>Bacillati</taxon>
        <taxon>Actinomycetota</taxon>
        <taxon>Actinomycetes</taxon>
        <taxon>Propionibacteriales</taxon>
        <taxon>Nocardioidaceae</taxon>
        <taxon>Nocardioides</taxon>
    </lineage>
</organism>
<gene>
    <name evidence="2" type="ORF">QWY29_15925</name>
</gene>
<protein>
    <submittedName>
        <fullName evidence="2">Uncharacterized protein</fullName>
    </submittedName>
</protein>
<proteinExistence type="predicted"/>
<feature type="transmembrane region" description="Helical" evidence="1">
    <location>
        <begin position="64"/>
        <end position="84"/>
    </location>
</feature>
<keyword evidence="3" id="KW-1185">Reference proteome</keyword>
<reference evidence="2" key="1">
    <citation type="submission" date="2023-06" db="EMBL/GenBank/DDBJ databases">
        <title>Draft genome sequence of Nocardioides sp. SOB72.</title>
        <authorList>
            <person name="Zhang G."/>
        </authorList>
    </citation>
    <scope>NUCLEOTIDE SEQUENCE</scope>
    <source>
        <strain evidence="2">SOB72</strain>
    </source>
</reference>
<feature type="transmembrane region" description="Helical" evidence="1">
    <location>
        <begin position="37"/>
        <end position="58"/>
    </location>
</feature>